<accession>A0A934W1Y3</accession>
<evidence type="ECO:0000313" key="2">
    <source>
        <dbReference type="Proteomes" id="UP000622890"/>
    </source>
</evidence>
<protein>
    <submittedName>
        <fullName evidence="1">DUF4936 family protein</fullName>
    </submittedName>
</protein>
<sequence>MDLYVYYKVPEAGAVALLPLVKRMQRELAERHAVGAALKRRPETRDGRQTWMEVYANVPEGFAAALARAAEANGIAALIDGGRHTETFVDIC</sequence>
<gene>
    <name evidence="1" type="ORF">JJB74_13920</name>
</gene>
<dbReference type="Proteomes" id="UP000622890">
    <property type="component" value="Unassembled WGS sequence"/>
</dbReference>
<reference evidence="1" key="1">
    <citation type="submission" date="2021-01" db="EMBL/GenBank/DDBJ databases">
        <title>Genome sequence of strain Noviherbaspirillum sp. DKR-6.</title>
        <authorList>
            <person name="Chaudhary D.K."/>
        </authorList>
    </citation>
    <scope>NUCLEOTIDE SEQUENCE</scope>
    <source>
        <strain evidence="1">DKR-6</strain>
    </source>
</reference>
<evidence type="ECO:0000313" key="1">
    <source>
        <dbReference type="EMBL" id="MBK4735716.1"/>
    </source>
</evidence>
<keyword evidence="2" id="KW-1185">Reference proteome</keyword>
<organism evidence="1 2">
    <name type="scientific">Noviherbaspirillum pedocola</name>
    <dbReference type="NCBI Taxonomy" id="2801341"/>
    <lineage>
        <taxon>Bacteria</taxon>
        <taxon>Pseudomonadati</taxon>
        <taxon>Pseudomonadota</taxon>
        <taxon>Betaproteobacteria</taxon>
        <taxon>Burkholderiales</taxon>
        <taxon>Oxalobacteraceae</taxon>
        <taxon>Noviherbaspirillum</taxon>
    </lineage>
</organism>
<dbReference type="AlphaFoldDB" id="A0A934W1Y3"/>
<dbReference type="RefSeq" id="WP_200592490.1">
    <property type="nucleotide sequence ID" value="NZ_JAEPBG010000005.1"/>
</dbReference>
<dbReference type="InterPro" id="IPR032556">
    <property type="entry name" value="DUF4936"/>
</dbReference>
<name>A0A934W1Y3_9BURK</name>
<dbReference type="EMBL" id="JAEPBG010000005">
    <property type="protein sequence ID" value="MBK4735716.1"/>
    <property type="molecule type" value="Genomic_DNA"/>
</dbReference>
<comment type="caution">
    <text evidence="1">The sequence shown here is derived from an EMBL/GenBank/DDBJ whole genome shotgun (WGS) entry which is preliminary data.</text>
</comment>
<proteinExistence type="predicted"/>
<dbReference type="Pfam" id="PF16290">
    <property type="entry name" value="DUF4936"/>
    <property type="match status" value="1"/>
</dbReference>